<accession>A0ABP9ULG3</accession>
<keyword evidence="2" id="KW-1185">Reference proteome</keyword>
<comment type="caution">
    <text evidence="1">The sequence shown here is derived from an EMBL/GenBank/DDBJ whole genome shotgun (WGS) entry which is preliminary data.</text>
</comment>
<proteinExistence type="predicted"/>
<evidence type="ECO:0000313" key="1">
    <source>
        <dbReference type="EMBL" id="GAA5482080.1"/>
    </source>
</evidence>
<dbReference type="Proteomes" id="UP001476282">
    <property type="component" value="Unassembled WGS sequence"/>
</dbReference>
<protein>
    <recommendedName>
        <fullName evidence="3">HTH cro/C1-type domain-containing protein</fullName>
    </recommendedName>
</protein>
<dbReference type="Gene3D" id="1.10.260.40">
    <property type="entry name" value="lambda repressor-like DNA-binding domains"/>
    <property type="match status" value="1"/>
</dbReference>
<name>A0ABP9ULG3_9BACT</name>
<gene>
    <name evidence="1" type="ORF">Hsar01_01295</name>
</gene>
<organism evidence="1 2">
    <name type="scientific">Haloferula sargassicola</name>
    <dbReference type="NCBI Taxonomy" id="490096"/>
    <lineage>
        <taxon>Bacteria</taxon>
        <taxon>Pseudomonadati</taxon>
        <taxon>Verrucomicrobiota</taxon>
        <taxon>Verrucomicrobiia</taxon>
        <taxon>Verrucomicrobiales</taxon>
        <taxon>Verrucomicrobiaceae</taxon>
        <taxon>Haloferula</taxon>
    </lineage>
</organism>
<dbReference type="EMBL" id="BAABRI010000006">
    <property type="protein sequence ID" value="GAA5482080.1"/>
    <property type="molecule type" value="Genomic_DNA"/>
</dbReference>
<evidence type="ECO:0000313" key="2">
    <source>
        <dbReference type="Proteomes" id="UP001476282"/>
    </source>
</evidence>
<evidence type="ECO:0008006" key="3">
    <source>
        <dbReference type="Google" id="ProtNLM"/>
    </source>
</evidence>
<sequence>MRRTGWTQSAAATRFGVTRAHLSLVLNGHRQSRRLIGLIRKLPENPSPA</sequence>
<reference evidence="1 2" key="1">
    <citation type="submission" date="2024-02" db="EMBL/GenBank/DDBJ databases">
        <title>Haloferula sargassicola NBRC 104335.</title>
        <authorList>
            <person name="Ichikawa N."/>
            <person name="Katano-Makiyama Y."/>
            <person name="Hidaka K."/>
        </authorList>
    </citation>
    <scope>NUCLEOTIDE SEQUENCE [LARGE SCALE GENOMIC DNA]</scope>
    <source>
        <strain evidence="1 2">NBRC 104335</strain>
    </source>
</reference>
<dbReference type="SUPFAM" id="SSF47413">
    <property type="entry name" value="lambda repressor-like DNA-binding domains"/>
    <property type="match status" value="1"/>
</dbReference>
<dbReference type="InterPro" id="IPR010982">
    <property type="entry name" value="Lambda_DNA-bd_dom_sf"/>
</dbReference>